<evidence type="ECO:0000259" key="4">
    <source>
        <dbReference type="PROSITE" id="PS51755"/>
    </source>
</evidence>
<dbReference type="Pfam" id="PF03704">
    <property type="entry name" value="BTAD"/>
    <property type="match status" value="1"/>
</dbReference>
<dbReference type="Pfam" id="PF13424">
    <property type="entry name" value="TPR_12"/>
    <property type="match status" value="1"/>
</dbReference>
<dbReference type="Gene3D" id="1.25.40.10">
    <property type="entry name" value="Tetratricopeptide repeat domain"/>
    <property type="match status" value="3"/>
</dbReference>
<keyword evidence="2 3" id="KW-0238">DNA-binding</keyword>
<accession>A0A5C4JB25</accession>
<dbReference type="InterPro" id="IPR049945">
    <property type="entry name" value="AAA_22"/>
</dbReference>
<sequence>MRFGLLGPLAVWTDDGGLVPVPGLKVRALLADLLVNEGRPVPADRLIDDLWGDALPGNPMGSLSAKVSQLRRVLEDAEPGARALVESRPAGYLLGAGAERVDALRFQDLVDRARQAGEPKERAALLAEALGLWRGPAFADFADEPFTRAASARLEELRLTALEEHAEARLLLGEHGALAGELGDAVAEHPLRERLRAAHMLALYRAGRQSEALDSFERHRTLVADELGLDPGAELADLQRAILRQDPGLNAPLPPEPGPRSNLPVPATELIGREDAAREIRARIGTDRLVTLTGPGGVGKTRLAVEAASGLVEAFGDGVWMAELAGFERSTVPDLAEVVTASLDIRDAPGAPEAALDRLAAALGARRLLLVLDNCEHVVEQAAELAERLLRRVPGVRILATSREPLGLAGEVVWAVPPLEVPGDGDDPAAASAASAVRLFAARAEAASRGFRLDEATAGPVGELCRRLDGIPLALELAATKVRTLGVEGLVARLDDRFRLLSSGHRGAPARQRTLTAVIDWSWELLAAPERAVLRRLSVHADGCALESAEAVCKGGDAPGDVPEAEVLDVLVRLVDRSLVVMTERPGEPPRYRLLESVAAYAAERLAEAGEDGHVRRAHRLHYAGLAERAERHLYGHDQARWLRTLDTEAANVRTALDEAIAADAAEDALRLVNALAWYWFLRGRLTEALRSLDAALALEGGPSGMRARALTWRAGLAVLKGAGADGAARREEALRLVDASGDQGMRAWARWFLTFAHFDVEDTAAGAVMLAEALAGFRACGDRWGEAAALVLRAKQAHAHGDPVALRRDAERAAVLFGELGDRWGQLQAVEWLGGLAELTGEYDRAERLQLDGQRMAEELHMWPDAAVRMAWRGWIAHLRGDPSAARRLFGRALRVAVEQGHAGAVTFAELGLGLTACAEGRLTDAEDRLEPLLRAASPEEFPPLYLPLMQSALGEVAEARGDAAAALTYQRDALTVALRLEAPRDTAAALEGLASALARPGRHRQAAEALGKAASIRESTGVRAGRAEQAVVDRAGGHARSALGDDAFAEAFTAGAALEPSEILRRAEAVPPEGASTWARNR</sequence>
<reference evidence="5 6" key="1">
    <citation type="submission" date="2019-05" db="EMBL/GenBank/DDBJ databases">
        <title>Draft genome sequence of Actinomadura sp. 14C53.</title>
        <authorList>
            <person name="Saricaoglu S."/>
            <person name="Isik K."/>
        </authorList>
    </citation>
    <scope>NUCLEOTIDE SEQUENCE [LARGE SCALE GENOMIC DNA]</scope>
    <source>
        <strain evidence="5 6">14C53</strain>
    </source>
</reference>
<dbReference type="InterPro" id="IPR027417">
    <property type="entry name" value="P-loop_NTPase"/>
</dbReference>
<dbReference type="PROSITE" id="PS51755">
    <property type="entry name" value="OMPR_PHOB"/>
    <property type="match status" value="1"/>
</dbReference>
<dbReference type="Proteomes" id="UP000309174">
    <property type="component" value="Unassembled WGS sequence"/>
</dbReference>
<dbReference type="SMART" id="SM01043">
    <property type="entry name" value="BTAD"/>
    <property type="match status" value="1"/>
</dbReference>
<protein>
    <submittedName>
        <fullName evidence="5">AfsR/SARP family transcriptional regulator</fullName>
    </submittedName>
</protein>
<dbReference type="EMBL" id="VCKW01000084">
    <property type="protein sequence ID" value="TMQ99863.1"/>
    <property type="molecule type" value="Genomic_DNA"/>
</dbReference>
<dbReference type="Gene3D" id="1.10.10.10">
    <property type="entry name" value="Winged helix-like DNA-binding domain superfamily/Winged helix DNA-binding domain"/>
    <property type="match status" value="1"/>
</dbReference>
<evidence type="ECO:0000256" key="1">
    <source>
        <dbReference type="ARBA" id="ARBA00005820"/>
    </source>
</evidence>
<dbReference type="SUPFAM" id="SSF48452">
    <property type="entry name" value="TPR-like"/>
    <property type="match status" value="3"/>
</dbReference>
<dbReference type="GO" id="GO:0016887">
    <property type="term" value="F:ATP hydrolysis activity"/>
    <property type="evidence" value="ECO:0007669"/>
    <property type="project" value="InterPro"/>
</dbReference>
<dbReference type="PANTHER" id="PTHR47691">
    <property type="entry name" value="REGULATOR-RELATED"/>
    <property type="match status" value="1"/>
</dbReference>
<evidence type="ECO:0000313" key="5">
    <source>
        <dbReference type="EMBL" id="TMQ99863.1"/>
    </source>
</evidence>
<evidence type="ECO:0000313" key="6">
    <source>
        <dbReference type="Proteomes" id="UP000309174"/>
    </source>
</evidence>
<comment type="caution">
    <text evidence="5">The sequence shown here is derived from an EMBL/GenBank/DDBJ whole genome shotgun (WGS) entry which is preliminary data.</text>
</comment>
<dbReference type="SMART" id="SM00862">
    <property type="entry name" value="Trans_reg_C"/>
    <property type="match status" value="1"/>
</dbReference>
<evidence type="ECO:0000256" key="3">
    <source>
        <dbReference type="PROSITE-ProRule" id="PRU01091"/>
    </source>
</evidence>
<dbReference type="InterPro" id="IPR058852">
    <property type="entry name" value="HTH_77"/>
</dbReference>
<dbReference type="AlphaFoldDB" id="A0A5C4JB25"/>
<comment type="similarity">
    <text evidence="1">Belongs to the AfsR/DnrI/RedD regulatory family.</text>
</comment>
<dbReference type="Pfam" id="PF25872">
    <property type="entry name" value="HTH_77"/>
    <property type="match status" value="1"/>
</dbReference>
<dbReference type="InterPro" id="IPR001867">
    <property type="entry name" value="OmpR/PhoB-type_DNA-bd"/>
</dbReference>
<dbReference type="Gene3D" id="3.40.50.300">
    <property type="entry name" value="P-loop containing nucleotide triphosphate hydrolases"/>
    <property type="match status" value="1"/>
</dbReference>
<dbReference type="InterPro" id="IPR005158">
    <property type="entry name" value="BTAD"/>
</dbReference>
<name>A0A5C4JB25_9ACTN</name>
<dbReference type="SUPFAM" id="SSF52540">
    <property type="entry name" value="P-loop containing nucleoside triphosphate hydrolases"/>
    <property type="match status" value="1"/>
</dbReference>
<dbReference type="SUPFAM" id="SSF46894">
    <property type="entry name" value="C-terminal effector domain of the bipartite response regulators"/>
    <property type="match status" value="1"/>
</dbReference>
<organism evidence="5 6">
    <name type="scientific">Actinomadura soli</name>
    <dbReference type="NCBI Taxonomy" id="2508997"/>
    <lineage>
        <taxon>Bacteria</taxon>
        <taxon>Bacillati</taxon>
        <taxon>Actinomycetota</taxon>
        <taxon>Actinomycetes</taxon>
        <taxon>Streptosporangiales</taxon>
        <taxon>Thermomonosporaceae</taxon>
        <taxon>Actinomadura</taxon>
    </lineage>
</organism>
<dbReference type="GO" id="GO:0006355">
    <property type="term" value="P:regulation of DNA-templated transcription"/>
    <property type="evidence" value="ECO:0007669"/>
    <property type="project" value="InterPro"/>
</dbReference>
<dbReference type="GO" id="GO:0003677">
    <property type="term" value="F:DNA binding"/>
    <property type="evidence" value="ECO:0007669"/>
    <property type="project" value="UniProtKB-UniRule"/>
</dbReference>
<evidence type="ECO:0000256" key="2">
    <source>
        <dbReference type="ARBA" id="ARBA00023125"/>
    </source>
</evidence>
<dbReference type="CDD" id="cd15831">
    <property type="entry name" value="BTAD"/>
    <property type="match status" value="1"/>
</dbReference>
<dbReference type="OrthoDB" id="3194665at2"/>
<dbReference type="InterPro" id="IPR036388">
    <property type="entry name" value="WH-like_DNA-bd_sf"/>
</dbReference>
<feature type="DNA-binding region" description="OmpR/PhoB-type" evidence="3">
    <location>
        <begin position="1"/>
        <end position="96"/>
    </location>
</feature>
<keyword evidence="6" id="KW-1185">Reference proteome</keyword>
<dbReference type="PRINTS" id="PR00364">
    <property type="entry name" value="DISEASERSIST"/>
</dbReference>
<gene>
    <name evidence="5" type="ORF">ETD83_17885</name>
</gene>
<proteinExistence type="inferred from homology"/>
<dbReference type="RefSeq" id="WP_138646267.1">
    <property type="nucleotide sequence ID" value="NZ_VCKW01000084.1"/>
</dbReference>
<dbReference type="Pfam" id="PF13401">
    <property type="entry name" value="AAA_22"/>
    <property type="match status" value="1"/>
</dbReference>
<dbReference type="GO" id="GO:0000160">
    <property type="term" value="P:phosphorelay signal transduction system"/>
    <property type="evidence" value="ECO:0007669"/>
    <property type="project" value="InterPro"/>
</dbReference>
<dbReference type="InterPro" id="IPR011990">
    <property type="entry name" value="TPR-like_helical_dom_sf"/>
</dbReference>
<dbReference type="InterPro" id="IPR016032">
    <property type="entry name" value="Sig_transdc_resp-reg_C-effctor"/>
</dbReference>
<dbReference type="PANTHER" id="PTHR47691:SF3">
    <property type="entry name" value="HTH-TYPE TRANSCRIPTIONAL REGULATOR RV0890C-RELATED"/>
    <property type="match status" value="1"/>
</dbReference>
<feature type="domain" description="OmpR/PhoB-type" evidence="4">
    <location>
        <begin position="1"/>
        <end position="96"/>
    </location>
</feature>
<dbReference type="Pfam" id="PF00486">
    <property type="entry name" value="Trans_reg_C"/>
    <property type="match status" value="1"/>
</dbReference>